<accession>A0A399IHJ8</accession>
<protein>
    <submittedName>
        <fullName evidence="3">GGDEF domain-containing protein</fullName>
    </submittedName>
</protein>
<dbReference type="PANTHER" id="PTHR45138">
    <property type="entry name" value="REGULATORY COMPONENTS OF SENSORY TRANSDUCTION SYSTEM"/>
    <property type="match status" value="1"/>
</dbReference>
<evidence type="ECO:0000313" key="3">
    <source>
        <dbReference type="EMBL" id="RII31847.1"/>
    </source>
</evidence>
<dbReference type="NCBIfam" id="TIGR00254">
    <property type="entry name" value="GGDEF"/>
    <property type="match status" value="1"/>
</dbReference>
<keyword evidence="1" id="KW-0472">Membrane</keyword>
<dbReference type="Pfam" id="PF00990">
    <property type="entry name" value="GGDEF"/>
    <property type="match status" value="1"/>
</dbReference>
<evidence type="ECO:0000256" key="1">
    <source>
        <dbReference type="SAM" id="Phobius"/>
    </source>
</evidence>
<dbReference type="PANTHER" id="PTHR45138:SF9">
    <property type="entry name" value="DIGUANYLATE CYCLASE DGCM-RELATED"/>
    <property type="match status" value="1"/>
</dbReference>
<dbReference type="RefSeq" id="WP_119368313.1">
    <property type="nucleotide sequence ID" value="NZ_QXDJ01000012.1"/>
</dbReference>
<proteinExistence type="predicted"/>
<dbReference type="EMBL" id="QXDJ01000012">
    <property type="protein sequence ID" value="RII31847.1"/>
    <property type="molecule type" value="Genomic_DNA"/>
</dbReference>
<keyword evidence="1" id="KW-1133">Transmembrane helix</keyword>
<dbReference type="InterPro" id="IPR029787">
    <property type="entry name" value="Nucleotide_cyclase"/>
</dbReference>
<comment type="caution">
    <text evidence="3">The sequence shown here is derived from an EMBL/GenBank/DDBJ whole genome shotgun (WGS) entry which is preliminary data.</text>
</comment>
<dbReference type="GO" id="GO:0052621">
    <property type="term" value="F:diguanylate cyclase activity"/>
    <property type="evidence" value="ECO:0007669"/>
    <property type="project" value="TreeGrafter"/>
</dbReference>
<dbReference type="SUPFAM" id="SSF55073">
    <property type="entry name" value="Nucleotide cyclase"/>
    <property type="match status" value="1"/>
</dbReference>
<dbReference type="InterPro" id="IPR043128">
    <property type="entry name" value="Rev_trsase/Diguanyl_cyclase"/>
</dbReference>
<dbReference type="Proteomes" id="UP000265930">
    <property type="component" value="Unassembled WGS sequence"/>
</dbReference>
<evidence type="ECO:0000313" key="4">
    <source>
        <dbReference type="Proteomes" id="UP000265930"/>
    </source>
</evidence>
<gene>
    <name evidence="3" type="ORF">D2A34_26130</name>
</gene>
<dbReference type="Gene3D" id="3.30.70.270">
    <property type="match status" value="1"/>
</dbReference>
<dbReference type="SMART" id="SM00267">
    <property type="entry name" value="GGDEF"/>
    <property type="match status" value="1"/>
</dbReference>
<feature type="transmembrane region" description="Helical" evidence="1">
    <location>
        <begin position="9"/>
        <end position="29"/>
    </location>
</feature>
<evidence type="ECO:0000259" key="2">
    <source>
        <dbReference type="PROSITE" id="PS50887"/>
    </source>
</evidence>
<feature type="transmembrane region" description="Helical" evidence="1">
    <location>
        <begin position="35"/>
        <end position="55"/>
    </location>
</feature>
<dbReference type="FunFam" id="3.30.70.270:FF:000001">
    <property type="entry name" value="Diguanylate cyclase domain protein"/>
    <property type="match status" value="1"/>
</dbReference>
<feature type="domain" description="GGDEF" evidence="2">
    <location>
        <begin position="100"/>
        <end position="230"/>
    </location>
</feature>
<sequence>MKYKVKVEIFINILILSILNAVILSKVILHGYNINLMHCIVAAFIFGLLYYISFLRIYSKYNLIKETNELLIKELKIDKLTGLFNRRAFNEDIKNIADCEKYAMVFIDIDNFRNFNNEYGHHVGDEVLRDVSKAIKNSVRKNDRTYRYGGEEIVIILKDCDKEKAFIVAEKIRNNVSSIDNSPFLKITISLGVSAHPIDGENIEEVIQACDKALLNAKKNGKNKTVIFNSDIA</sequence>
<organism evidence="3 4">
    <name type="scientific">Clostridium chromiireducens</name>
    <dbReference type="NCBI Taxonomy" id="225345"/>
    <lineage>
        <taxon>Bacteria</taxon>
        <taxon>Bacillati</taxon>
        <taxon>Bacillota</taxon>
        <taxon>Clostridia</taxon>
        <taxon>Eubacteriales</taxon>
        <taxon>Clostridiaceae</taxon>
        <taxon>Clostridium</taxon>
    </lineage>
</organism>
<dbReference type="PROSITE" id="PS50887">
    <property type="entry name" value="GGDEF"/>
    <property type="match status" value="1"/>
</dbReference>
<dbReference type="AlphaFoldDB" id="A0A399IHJ8"/>
<dbReference type="InterPro" id="IPR000160">
    <property type="entry name" value="GGDEF_dom"/>
</dbReference>
<dbReference type="InterPro" id="IPR050469">
    <property type="entry name" value="Diguanylate_Cyclase"/>
</dbReference>
<keyword evidence="1" id="KW-0812">Transmembrane</keyword>
<name>A0A399IHJ8_9CLOT</name>
<dbReference type="CDD" id="cd01949">
    <property type="entry name" value="GGDEF"/>
    <property type="match status" value="1"/>
</dbReference>
<reference evidence="3 4" key="1">
    <citation type="submission" date="2018-08" db="EMBL/GenBank/DDBJ databases">
        <title>Genome of Clostridium chromiireducens C1, DSM12136.</title>
        <authorList>
            <person name="Xing M."/>
            <person name="Wei Y."/>
            <person name="Ang E.L."/>
            <person name="Zhao H."/>
            <person name="Zhang Y."/>
        </authorList>
    </citation>
    <scope>NUCLEOTIDE SEQUENCE [LARGE SCALE GENOMIC DNA]</scope>
    <source>
        <strain evidence="3 4">C1</strain>
    </source>
</reference>